<evidence type="ECO:0000313" key="1">
    <source>
        <dbReference type="EMBL" id="KAK1864606.1"/>
    </source>
</evidence>
<sequence>MPLVGEQMPVGPADRRCAQTPARAVQVQRASCLSPIPSSLRCQTRRACQGQSTRLHCNSPPRATATQGRRDGRPRAPPRDGRGRGPQVLWHPPSVSHCARPVDFHPQAQVDAGQDGRCGPYPGDVLHRRRPGGDSRWVACGPAAVADTP</sequence>
<protein>
    <submittedName>
        <fullName evidence="1">Uncharacterized protein</fullName>
    </submittedName>
</protein>
<reference evidence="1" key="1">
    <citation type="submission" date="2019-11" db="EMBL/GenBank/DDBJ databases">
        <title>Nori genome reveals adaptations in red seaweeds to the harsh intertidal environment.</title>
        <authorList>
            <person name="Wang D."/>
            <person name="Mao Y."/>
        </authorList>
    </citation>
    <scope>NUCLEOTIDE SEQUENCE</scope>
    <source>
        <tissue evidence="1">Gametophyte</tissue>
    </source>
</reference>
<keyword evidence="2" id="KW-1185">Reference proteome</keyword>
<accession>A0ACC3C4C2</accession>
<dbReference type="Proteomes" id="UP000798662">
    <property type="component" value="Chromosome 2"/>
</dbReference>
<comment type="caution">
    <text evidence="1">The sequence shown here is derived from an EMBL/GenBank/DDBJ whole genome shotgun (WGS) entry which is preliminary data.</text>
</comment>
<proteinExistence type="predicted"/>
<evidence type="ECO:0000313" key="2">
    <source>
        <dbReference type="Proteomes" id="UP000798662"/>
    </source>
</evidence>
<name>A0ACC3C4C2_PYRYE</name>
<organism evidence="1 2">
    <name type="scientific">Pyropia yezoensis</name>
    <name type="common">Susabi-nori</name>
    <name type="synonym">Porphyra yezoensis</name>
    <dbReference type="NCBI Taxonomy" id="2788"/>
    <lineage>
        <taxon>Eukaryota</taxon>
        <taxon>Rhodophyta</taxon>
        <taxon>Bangiophyceae</taxon>
        <taxon>Bangiales</taxon>
        <taxon>Bangiaceae</taxon>
        <taxon>Pyropia</taxon>
    </lineage>
</organism>
<dbReference type="EMBL" id="CM020619">
    <property type="protein sequence ID" value="KAK1864606.1"/>
    <property type="molecule type" value="Genomic_DNA"/>
</dbReference>
<gene>
    <name evidence="1" type="ORF">I4F81_007151</name>
</gene>